<feature type="region of interest" description="Disordered" evidence="5">
    <location>
        <begin position="1"/>
        <end position="57"/>
    </location>
</feature>
<keyword evidence="8" id="KW-1185">Reference proteome</keyword>
<protein>
    <submittedName>
        <fullName evidence="7">TPR-like protein</fullName>
    </submittedName>
</protein>
<feature type="coiled-coil region" evidence="4">
    <location>
        <begin position="381"/>
        <end position="427"/>
    </location>
</feature>
<dbReference type="Proteomes" id="UP000245946">
    <property type="component" value="Unassembled WGS sequence"/>
</dbReference>
<name>A0A316YZQ1_9BASI</name>
<keyword evidence="2 3" id="KW-0802">TPR repeat</keyword>
<proteinExistence type="predicted"/>
<dbReference type="InterPro" id="IPR036869">
    <property type="entry name" value="J_dom_sf"/>
</dbReference>
<dbReference type="InterPro" id="IPR001623">
    <property type="entry name" value="DnaJ_domain"/>
</dbReference>
<sequence length="574" mass="60937">MSDTEMADASAPASPNGLNGHAEGANGDSSGPSSRPAPRVISDEQRAEAAAAKDRGNAAFRAGQHAEAERLYTEAIEANPEEPTYWTNRGAALMSQKRHRAALADCVKGVAMLPAPEAKLLLRLARCHFNVGELAQAETALGRILDSNGADPTYAPAKHLRADVRRTQSYLDQFARDLKAQQWGAANMAISEAERSVSEIPPAWRLMRADVLLRRGDLDGANIAASDVLRRDQNDPDALLMRGRILCARGSEMEKAIKHAQAALRSDPENKGARALMKRCRKLEAAKVAANEAFKAGRHQEAVKLSHACVSYTEAMGMADEDAATEGESAGFKAILYSNRATAQSKLGNNDEAVADCNAALQLNSGYVKAIRTRARANLAREAYEDAVNDFKKALEESETSGTPADVASLKKELRGAEIDLKRSKKKECVCAYYKILGVSKDANSTEIKKAYRKESLKHHPDKGGDEEKFKLCNEAFGILSDDQKRARYDAGADDPENESPFGGGGGGFGPEVNLADLFGGAGGMGGMGGFGGGMGGFPGAGGPFGGGGHHHHGGNPFGGAGGSRRRGFDTHFG</sequence>
<keyword evidence="4" id="KW-0175">Coiled coil</keyword>
<feature type="repeat" description="TPR" evidence="3">
    <location>
        <begin position="49"/>
        <end position="82"/>
    </location>
</feature>
<feature type="region of interest" description="Disordered" evidence="5">
    <location>
        <begin position="488"/>
        <end position="507"/>
    </location>
</feature>
<dbReference type="AlphaFoldDB" id="A0A316YZQ1"/>
<feature type="region of interest" description="Disordered" evidence="5">
    <location>
        <begin position="546"/>
        <end position="574"/>
    </location>
</feature>
<evidence type="ECO:0000256" key="4">
    <source>
        <dbReference type="SAM" id="Coils"/>
    </source>
</evidence>
<dbReference type="SUPFAM" id="SSF46565">
    <property type="entry name" value="Chaperone J-domain"/>
    <property type="match status" value="1"/>
</dbReference>
<dbReference type="PANTHER" id="PTHR45188">
    <property type="entry name" value="DNAJ PROTEIN P58IPK HOMOLOG"/>
    <property type="match status" value="1"/>
</dbReference>
<feature type="compositionally biased region" description="Basic and acidic residues" evidence="5">
    <location>
        <begin position="41"/>
        <end position="56"/>
    </location>
</feature>
<dbReference type="EMBL" id="KZ819309">
    <property type="protein sequence ID" value="PWN94729.1"/>
    <property type="molecule type" value="Genomic_DNA"/>
</dbReference>
<dbReference type="RefSeq" id="XP_025595008.1">
    <property type="nucleotide sequence ID" value="XM_025741231.1"/>
</dbReference>
<dbReference type="SMART" id="SM00271">
    <property type="entry name" value="DnaJ"/>
    <property type="match status" value="1"/>
</dbReference>
<dbReference type="SUPFAM" id="SSF48452">
    <property type="entry name" value="TPR-like"/>
    <property type="match status" value="3"/>
</dbReference>
<dbReference type="Gene3D" id="1.25.40.10">
    <property type="entry name" value="Tetratricopeptide repeat domain"/>
    <property type="match status" value="1"/>
</dbReference>
<dbReference type="Pfam" id="PF13432">
    <property type="entry name" value="TPR_16"/>
    <property type="match status" value="2"/>
</dbReference>
<organism evidence="7 8">
    <name type="scientific">Tilletiopsis washingtonensis</name>
    <dbReference type="NCBI Taxonomy" id="58919"/>
    <lineage>
        <taxon>Eukaryota</taxon>
        <taxon>Fungi</taxon>
        <taxon>Dikarya</taxon>
        <taxon>Basidiomycota</taxon>
        <taxon>Ustilaginomycotina</taxon>
        <taxon>Exobasidiomycetes</taxon>
        <taxon>Entylomatales</taxon>
        <taxon>Entylomatales incertae sedis</taxon>
        <taxon>Tilletiopsis</taxon>
    </lineage>
</organism>
<dbReference type="Gene3D" id="1.10.287.110">
    <property type="entry name" value="DnaJ domain"/>
    <property type="match status" value="1"/>
</dbReference>
<dbReference type="CDD" id="cd06257">
    <property type="entry name" value="DnaJ"/>
    <property type="match status" value="1"/>
</dbReference>
<dbReference type="InterPro" id="IPR011990">
    <property type="entry name" value="TPR-like_helical_dom_sf"/>
</dbReference>
<dbReference type="OrthoDB" id="10250354at2759"/>
<dbReference type="Pfam" id="PF13181">
    <property type="entry name" value="TPR_8"/>
    <property type="match status" value="1"/>
</dbReference>
<dbReference type="PROSITE" id="PS50005">
    <property type="entry name" value="TPR"/>
    <property type="match status" value="1"/>
</dbReference>
<gene>
    <name evidence="7" type="ORF">FA09DRAFT_326861</name>
</gene>
<dbReference type="PANTHER" id="PTHR45188:SF2">
    <property type="entry name" value="DNAJ HOMOLOG SUBFAMILY C MEMBER 7"/>
    <property type="match status" value="1"/>
</dbReference>
<dbReference type="GeneID" id="37268775"/>
<keyword evidence="1" id="KW-0677">Repeat</keyword>
<dbReference type="Pfam" id="PF00226">
    <property type="entry name" value="DnaJ"/>
    <property type="match status" value="1"/>
</dbReference>
<dbReference type="InterPro" id="IPR019734">
    <property type="entry name" value="TPR_rpt"/>
</dbReference>
<evidence type="ECO:0000313" key="8">
    <source>
        <dbReference type="Proteomes" id="UP000245946"/>
    </source>
</evidence>
<evidence type="ECO:0000256" key="1">
    <source>
        <dbReference type="ARBA" id="ARBA00022737"/>
    </source>
</evidence>
<evidence type="ECO:0000256" key="5">
    <source>
        <dbReference type="SAM" id="MobiDB-lite"/>
    </source>
</evidence>
<reference evidence="7 8" key="1">
    <citation type="journal article" date="2018" name="Mol. Biol. Evol.">
        <title>Broad Genomic Sampling Reveals a Smut Pathogenic Ancestry of the Fungal Clade Ustilaginomycotina.</title>
        <authorList>
            <person name="Kijpornyongpan T."/>
            <person name="Mondo S.J."/>
            <person name="Barry K."/>
            <person name="Sandor L."/>
            <person name="Lee J."/>
            <person name="Lipzen A."/>
            <person name="Pangilinan J."/>
            <person name="LaButti K."/>
            <person name="Hainaut M."/>
            <person name="Henrissat B."/>
            <person name="Grigoriev I.V."/>
            <person name="Spatafora J.W."/>
            <person name="Aime M.C."/>
        </authorList>
    </citation>
    <scope>NUCLEOTIDE SEQUENCE [LARGE SCALE GENOMIC DNA]</scope>
    <source>
        <strain evidence="7 8">MCA 4186</strain>
    </source>
</reference>
<evidence type="ECO:0000256" key="3">
    <source>
        <dbReference type="PROSITE-ProRule" id="PRU00339"/>
    </source>
</evidence>
<dbReference type="STRING" id="58919.A0A316YZQ1"/>
<dbReference type="PRINTS" id="PR00625">
    <property type="entry name" value="JDOMAIN"/>
</dbReference>
<feature type="domain" description="J" evidence="6">
    <location>
        <begin position="432"/>
        <end position="493"/>
    </location>
</feature>
<evidence type="ECO:0000259" key="6">
    <source>
        <dbReference type="PROSITE" id="PS50076"/>
    </source>
</evidence>
<evidence type="ECO:0000256" key="2">
    <source>
        <dbReference type="ARBA" id="ARBA00022803"/>
    </source>
</evidence>
<evidence type="ECO:0000313" key="7">
    <source>
        <dbReference type="EMBL" id="PWN94729.1"/>
    </source>
</evidence>
<dbReference type="SMART" id="SM00028">
    <property type="entry name" value="TPR"/>
    <property type="match status" value="6"/>
</dbReference>
<dbReference type="PROSITE" id="PS50076">
    <property type="entry name" value="DNAJ_2"/>
    <property type="match status" value="1"/>
</dbReference>
<accession>A0A316YZQ1</accession>